<dbReference type="EMBL" id="BAAAVI010000009">
    <property type="protein sequence ID" value="GAA2858610.1"/>
    <property type="molecule type" value="Genomic_DNA"/>
</dbReference>
<feature type="domain" description="Helix-turn-helix" evidence="1">
    <location>
        <begin position="84"/>
        <end position="130"/>
    </location>
</feature>
<evidence type="ECO:0000313" key="2">
    <source>
        <dbReference type="EMBL" id="GAA2858610.1"/>
    </source>
</evidence>
<gene>
    <name evidence="2" type="ORF">GCM10010517_17060</name>
</gene>
<accession>A0ABP6I999</accession>
<dbReference type="InterPro" id="IPR041657">
    <property type="entry name" value="HTH_17"/>
</dbReference>
<reference evidence="3" key="1">
    <citation type="journal article" date="2019" name="Int. J. Syst. Evol. Microbiol.">
        <title>The Global Catalogue of Microorganisms (GCM) 10K type strain sequencing project: providing services to taxonomists for standard genome sequencing and annotation.</title>
        <authorList>
            <consortium name="The Broad Institute Genomics Platform"/>
            <consortium name="The Broad Institute Genome Sequencing Center for Infectious Disease"/>
            <person name="Wu L."/>
            <person name="Ma J."/>
        </authorList>
    </citation>
    <scope>NUCLEOTIDE SEQUENCE [LARGE SCALE GENOMIC DNA]</scope>
    <source>
        <strain evidence="3">JCM 6242</strain>
    </source>
</reference>
<dbReference type="Proteomes" id="UP001500831">
    <property type="component" value="Unassembled WGS sequence"/>
</dbReference>
<evidence type="ECO:0000259" key="1">
    <source>
        <dbReference type="Pfam" id="PF12728"/>
    </source>
</evidence>
<evidence type="ECO:0000313" key="3">
    <source>
        <dbReference type="Proteomes" id="UP001500831"/>
    </source>
</evidence>
<keyword evidence="3" id="KW-1185">Reference proteome</keyword>
<dbReference type="Pfam" id="PF12728">
    <property type="entry name" value="HTH_17"/>
    <property type="match status" value="1"/>
</dbReference>
<sequence>MAAIHVKRSIEPGAIDARVAARAARRIEECLRRHPGGQVIPVMGESGGEEPLILPREAVSLLAYVLTQVAEGRGVSVVPSHAELTTQQAADLLNVSRPHLIGLLESGAIPYRMVGRHRRVAAEDLLAYRRNVAVWSYSDRHER</sequence>
<name>A0ABP6I999_9ACTN</name>
<protein>
    <recommendedName>
        <fullName evidence="1">Helix-turn-helix domain-containing protein</fullName>
    </recommendedName>
</protein>
<dbReference type="InterPro" id="IPR010093">
    <property type="entry name" value="SinI_DNA-bd"/>
</dbReference>
<organism evidence="2 3">
    <name type="scientific">Streptosporangium fragile</name>
    <dbReference type="NCBI Taxonomy" id="46186"/>
    <lineage>
        <taxon>Bacteria</taxon>
        <taxon>Bacillati</taxon>
        <taxon>Actinomycetota</taxon>
        <taxon>Actinomycetes</taxon>
        <taxon>Streptosporangiales</taxon>
        <taxon>Streptosporangiaceae</taxon>
        <taxon>Streptosporangium</taxon>
    </lineage>
</organism>
<proteinExistence type="predicted"/>
<comment type="caution">
    <text evidence="2">The sequence shown here is derived from an EMBL/GenBank/DDBJ whole genome shotgun (WGS) entry which is preliminary data.</text>
</comment>
<dbReference type="NCBIfam" id="TIGR01764">
    <property type="entry name" value="excise"/>
    <property type="match status" value="1"/>
</dbReference>